<dbReference type="InterPro" id="IPR003593">
    <property type="entry name" value="AAA+_ATPase"/>
</dbReference>
<dbReference type="PROSITE" id="PS50893">
    <property type="entry name" value="ABC_TRANSPORTER_2"/>
    <property type="match status" value="2"/>
</dbReference>
<dbReference type="InterPro" id="IPR050107">
    <property type="entry name" value="ABC_carbohydrate_import_ATPase"/>
</dbReference>
<keyword evidence="3" id="KW-0813">Transport</keyword>
<dbReference type="PANTHER" id="PTHR43790:SF4">
    <property type="entry name" value="GUANOSINE IMPORT ATP-BINDING PROTEIN NUPO"/>
    <property type="match status" value="1"/>
</dbReference>
<evidence type="ECO:0000256" key="6">
    <source>
        <dbReference type="ARBA" id="ARBA00022737"/>
    </source>
</evidence>
<dbReference type="RefSeq" id="WP_132807239.1">
    <property type="nucleotide sequence ID" value="NZ_SMAK01000008.1"/>
</dbReference>
<dbReference type="InterPro" id="IPR017871">
    <property type="entry name" value="ABC_transporter-like_CS"/>
</dbReference>
<evidence type="ECO:0000256" key="3">
    <source>
        <dbReference type="ARBA" id="ARBA00022448"/>
    </source>
</evidence>
<dbReference type="GO" id="GO:0005886">
    <property type="term" value="C:plasma membrane"/>
    <property type="evidence" value="ECO:0007669"/>
    <property type="project" value="UniProtKB-SubCell"/>
</dbReference>
<dbReference type="InterPro" id="IPR027417">
    <property type="entry name" value="P-loop_NTPase"/>
</dbReference>
<dbReference type="GO" id="GO:0016887">
    <property type="term" value="F:ATP hydrolysis activity"/>
    <property type="evidence" value="ECO:0007669"/>
    <property type="project" value="InterPro"/>
</dbReference>
<name>A0A4V2UYV3_9HYPH</name>
<evidence type="ECO:0000256" key="9">
    <source>
        <dbReference type="ARBA" id="ARBA00022967"/>
    </source>
</evidence>
<evidence type="ECO:0000256" key="4">
    <source>
        <dbReference type="ARBA" id="ARBA00022475"/>
    </source>
</evidence>
<dbReference type="FunFam" id="3.40.50.300:FF:000127">
    <property type="entry name" value="Ribose import ATP-binding protein RbsA"/>
    <property type="match status" value="1"/>
</dbReference>
<dbReference type="SUPFAM" id="SSF52540">
    <property type="entry name" value="P-loop containing nucleoside triphosphate hydrolases"/>
    <property type="match status" value="2"/>
</dbReference>
<evidence type="ECO:0000256" key="2">
    <source>
        <dbReference type="ARBA" id="ARBA00005417"/>
    </source>
</evidence>
<dbReference type="Gene3D" id="3.40.50.300">
    <property type="entry name" value="P-loop containing nucleotide triphosphate hydrolases"/>
    <property type="match status" value="2"/>
</dbReference>
<keyword evidence="5" id="KW-0762">Sugar transport</keyword>
<comment type="similarity">
    <text evidence="2">Belongs to the ABC transporter superfamily.</text>
</comment>
<evidence type="ECO:0000256" key="8">
    <source>
        <dbReference type="ARBA" id="ARBA00022840"/>
    </source>
</evidence>
<evidence type="ECO:0000256" key="7">
    <source>
        <dbReference type="ARBA" id="ARBA00022741"/>
    </source>
</evidence>
<dbReference type="SMART" id="SM00382">
    <property type="entry name" value="AAA"/>
    <property type="match status" value="1"/>
</dbReference>
<proteinExistence type="inferred from homology"/>
<keyword evidence="10" id="KW-0472">Membrane</keyword>
<keyword evidence="9" id="KW-1278">Translocase</keyword>
<dbReference type="CDD" id="cd03215">
    <property type="entry name" value="ABC_Carb_Monos_II"/>
    <property type="match status" value="1"/>
</dbReference>
<keyword evidence="8 12" id="KW-0067">ATP-binding</keyword>
<accession>A0A4V2UYV3</accession>
<evidence type="ECO:0000313" key="12">
    <source>
        <dbReference type="EMBL" id="TCT08838.1"/>
    </source>
</evidence>
<reference evidence="12 13" key="1">
    <citation type="submission" date="2019-03" db="EMBL/GenBank/DDBJ databases">
        <title>Genomic Encyclopedia of Type Strains, Phase IV (KMG-IV): sequencing the most valuable type-strain genomes for metagenomic binning, comparative biology and taxonomic classification.</title>
        <authorList>
            <person name="Goeker M."/>
        </authorList>
    </citation>
    <scope>NUCLEOTIDE SEQUENCE [LARGE SCALE GENOMIC DNA]</scope>
    <source>
        <strain evidence="12 13">DSM 19345</strain>
    </source>
</reference>
<dbReference type="CDD" id="cd03216">
    <property type="entry name" value="ABC_Carb_Monos_I"/>
    <property type="match status" value="1"/>
</dbReference>
<keyword evidence="13" id="KW-1185">Reference proteome</keyword>
<comment type="caution">
    <text evidence="12">The sequence shown here is derived from an EMBL/GenBank/DDBJ whole genome shotgun (WGS) entry which is preliminary data.</text>
</comment>
<keyword evidence="6" id="KW-0677">Repeat</keyword>
<feature type="domain" description="ABC transporter" evidence="11">
    <location>
        <begin position="263"/>
        <end position="507"/>
    </location>
</feature>
<organism evidence="12 13">
    <name type="scientific">Tepidamorphus gemmatus</name>
    <dbReference type="NCBI Taxonomy" id="747076"/>
    <lineage>
        <taxon>Bacteria</taxon>
        <taxon>Pseudomonadati</taxon>
        <taxon>Pseudomonadota</taxon>
        <taxon>Alphaproteobacteria</taxon>
        <taxon>Hyphomicrobiales</taxon>
        <taxon>Tepidamorphaceae</taxon>
        <taxon>Tepidamorphus</taxon>
    </lineage>
</organism>
<dbReference type="OrthoDB" id="9805029at2"/>
<dbReference type="Pfam" id="PF00005">
    <property type="entry name" value="ABC_tran"/>
    <property type="match status" value="2"/>
</dbReference>
<sequence>MTRKAGARPVVLRVESVTKKFADLLANDAITFDLHAGEVIALLGENGAGKTTLMNILFGHYTADEGHVEVFGRPLPSGQPRAALEAGVGMVHQHFTLAENLTVLENIVLGTEPLWRLRSDRAAARARIERLSRDFGLAVDPDARVGALSVGERQRVEILKALYRDARILILDEPTAVLTPQEAEALFATLRAMVARGLSVIFISHKMHEVMAVSHRVLVLRHGRLVGERPTAQTDAQELARLMVGADIALPEPRPHAPGDVLLRLAAVRTEPRGRAVGLQGVDLELRAGQITGLAGVSGNGQAALAALIGGLEEPAAGQIEIAGAPSRQWSPHAAIRAGIGRIPEDRHAEGTIADFTLTENAILERFSEPPFARAGLIDWAAARRFALEVIAAYDVRCPGPEVPIRLLSGGNMQKLILGRVLEFSPRIILANQPVRGLDIGAVAYVQRRLIAARDAGAAILLISEDLDEIQAMSDVIHVISEGRLSPAFARGEKTAHELGQWMAGHGFEGSHAA</sequence>
<dbReference type="Proteomes" id="UP000295678">
    <property type="component" value="Unassembled WGS sequence"/>
</dbReference>
<evidence type="ECO:0000259" key="11">
    <source>
        <dbReference type="PROSITE" id="PS50893"/>
    </source>
</evidence>
<evidence type="ECO:0000256" key="5">
    <source>
        <dbReference type="ARBA" id="ARBA00022597"/>
    </source>
</evidence>
<dbReference type="AlphaFoldDB" id="A0A4V2UYV3"/>
<dbReference type="GO" id="GO:0005524">
    <property type="term" value="F:ATP binding"/>
    <property type="evidence" value="ECO:0007669"/>
    <property type="project" value="UniProtKB-KW"/>
</dbReference>
<protein>
    <submittedName>
        <fullName evidence="12">Nucleoside ABC transporter ATP-binding protein</fullName>
    </submittedName>
</protein>
<dbReference type="PROSITE" id="PS00211">
    <property type="entry name" value="ABC_TRANSPORTER_1"/>
    <property type="match status" value="2"/>
</dbReference>
<dbReference type="InterPro" id="IPR003439">
    <property type="entry name" value="ABC_transporter-like_ATP-bd"/>
</dbReference>
<keyword evidence="4" id="KW-1003">Cell membrane</keyword>
<evidence type="ECO:0000313" key="13">
    <source>
        <dbReference type="Proteomes" id="UP000295678"/>
    </source>
</evidence>
<gene>
    <name evidence="12" type="ORF">EDC22_108152</name>
</gene>
<keyword evidence="7" id="KW-0547">Nucleotide-binding</keyword>
<comment type="subcellular location">
    <subcellularLocation>
        <location evidence="1">Cell membrane</location>
        <topology evidence="1">Peripheral membrane protein</topology>
    </subcellularLocation>
</comment>
<feature type="domain" description="ABC transporter" evidence="11">
    <location>
        <begin position="12"/>
        <end position="247"/>
    </location>
</feature>
<evidence type="ECO:0000256" key="1">
    <source>
        <dbReference type="ARBA" id="ARBA00004202"/>
    </source>
</evidence>
<dbReference type="EMBL" id="SMAK01000008">
    <property type="protein sequence ID" value="TCT08838.1"/>
    <property type="molecule type" value="Genomic_DNA"/>
</dbReference>
<dbReference type="PANTHER" id="PTHR43790">
    <property type="entry name" value="CARBOHYDRATE TRANSPORT ATP-BINDING PROTEIN MG119-RELATED"/>
    <property type="match status" value="1"/>
</dbReference>
<evidence type="ECO:0000256" key="10">
    <source>
        <dbReference type="ARBA" id="ARBA00023136"/>
    </source>
</evidence>